<feature type="domain" description="SGNH hydrolase-type esterase" evidence="1">
    <location>
        <begin position="12"/>
        <end position="195"/>
    </location>
</feature>
<dbReference type="Proteomes" id="UP000003599">
    <property type="component" value="Unassembled WGS sequence"/>
</dbReference>
<dbReference type="Gene3D" id="3.40.50.1110">
    <property type="entry name" value="SGNH hydrolase"/>
    <property type="match status" value="1"/>
</dbReference>
<dbReference type="PANTHER" id="PTHR30383:SF5">
    <property type="entry name" value="SGNH HYDROLASE-TYPE ESTERASE DOMAIN-CONTAINING PROTEIN"/>
    <property type="match status" value="1"/>
</dbReference>
<comment type="caution">
    <text evidence="2">The sequence shown here is derived from an EMBL/GenBank/DDBJ whole genome shotgun (WGS) entry which is preliminary data.</text>
</comment>
<gene>
    <name evidence="2" type="ORF">HMPREF9703_00041</name>
</gene>
<dbReference type="GO" id="GO:0004622">
    <property type="term" value="F:phosphatidylcholine lysophospholipase activity"/>
    <property type="evidence" value="ECO:0007669"/>
    <property type="project" value="TreeGrafter"/>
</dbReference>
<dbReference type="InterPro" id="IPR051532">
    <property type="entry name" value="Ester_Hydrolysis_Enzymes"/>
</dbReference>
<sequence>MMRLKMDDVVLFIGDSITDVGRNRSDEGALGQGYPHLVAAQLLTDQPTKNFQFYNRGIGGDTLDDLVHRWERDCLELNPDVISILIGINDIWEGNIQTQEDLDRFEEQYRYLLKTLYQRTDARVVLMEPYVVPYKKDRHQWRPMLDAIINIIRKLARDYQTDFIPLDGLINAVAMRDGLTYYTEEDGVHPTLAGHGFIAQKWLENLGN</sequence>
<keyword evidence="3" id="KW-1185">Reference proteome</keyword>
<proteinExistence type="predicted"/>
<evidence type="ECO:0000313" key="2">
    <source>
        <dbReference type="EMBL" id="EHR35193.1"/>
    </source>
</evidence>
<dbReference type="InterPro" id="IPR036514">
    <property type="entry name" value="SGNH_hydro_sf"/>
</dbReference>
<dbReference type="CDD" id="cd01834">
    <property type="entry name" value="SGNH_hydrolase_like_2"/>
    <property type="match status" value="1"/>
</dbReference>
<reference evidence="2 3" key="1">
    <citation type="submission" date="2012-01" db="EMBL/GenBank/DDBJ databases">
        <title>The Genome Sequence of Dolosigranulum pigrum ATCC 51524.</title>
        <authorList>
            <consortium name="The Broad Institute Genome Sequencing Platform"/>
            <person name="Earl A."/>
            <person name="Ward D."/>
            <person name="Feldgarden M."/>
            <person name="Gevers D."/>
            <person name="Huys G."/>
            <person name="Young S.K."/>
            <person name="Zeng Q."/>
            <person name="Gargeya S."/>
            <person name="Fitzgerald M."/>
            <person name="Haas B."/>
            <person name="Abouelleil A."/>
            <person name="Alvarado L."/>
            <person name="Arachchi H.M."/>
            <person name="Berlin A."/>
            <person name="Chapman S.B."/>
            <person name="Gearin G."/>
            <person name="Goldberg J."/>
            <person name="Griggs A."/>
            <person name="Gujja S."/>
            <person name="Hansen M."/>
            <person name="Heiman D."/>
            <person name="Howarth C."/>
            <person name="Larimer J."/>
            <person name="Lui A."/>
            <person name="MacDonald P.J.P."/>
            <person name="McCowen C."/>
            <person name="Montmayeur A."/>
            <person name="Murphy C."/>
            <person name="Neiman D."/>
            <person name="Pearson M."/>
            <person name="Priest M."/>
            <person name="Roberts A."/>
            <person name="Saif S."/>
            <person name="Shea T."/>
            <person name="Sisk P."/>
            <person name="Stolte C."/>
            <person name="Sykes S."/>
            <person name="Wortman J."/>
            <person name="Nusbaum C."/>
            <person name="Birren B."/>
        </authorList>
    </citation>
    <scope>NUCLEOTIDE SEQUENCE [LARGE SCALE GENOMIC DNA]</scope>
    <source>
        <strain evidence="2 3">ATCC 51524</strain>
    </source>
</reference>
<name>H3NBW0_9LACT</name>
<evidence type="ECO:0000313" key="3">
    <source>
        <dbReference type="Proteomes" id="UP000003599"/>
    </source>
</evidence>
<evidence type="ECO:0000259" key="1">
    <source>
        <dbReference type="Pfam" id="PF13472"/>
    </source>
</evidence>
<dbReference type="PANTHER" id="PTHR30383">
    <property type="entry name" value="THIOESTERASE 1/PROTEASE 1/LYSOPHOSPHOLIPASE L1"/>
    <property type="match status" value="1"/>
</dbReference>
<dbReference type="eggNOG" id="COG2755">
    <property type="taxonomic scope" value="Bacteria"/>
</dbReference>
<dbReference type="SUPFAM" id="SSF52266">
    <property type="entry name" value="SGNH hydrolase"/>
    <property type="match status" value="1"/>
</dbReference>
<dbReference type="STRING" id="29394.BWX42_01075"/>
<dbReference type="Pfam" id="PF13472">
    <property type="entry name" value="Lipase_GDSL_2"/>
    <property type="match status" value="1"/>
</dbReference>
<dbReference type="HOGENOM" id="CLU_051989_5_2_9"/>
<accession>H3NBW0</accession>
<dbReference type="AlphaFoldDB" id="H3NBW0"/>
<dbReference type="EMBL" id="AGEF01000001">
    <property type="protein sequence ID" value="EHR35193.1"/>
    <property type="molecule type" value="Genomic_DNA"/>
</dbReference>
<organism evidence="2 3">
    <name type="scientific">Dolosigranulum pigrum ATCC 51524</name>
    <dbReference type="NCBI Taxonomy" id="883103"/>
    <lineage>
        <taxon>Bacteria</taxon>
        <taxon>Bacillati</taxon>
        <taxon>Bacillota</taxon>
        <taxon>Bacilli</taxon>
        <taxon>Lactobacillales</taxon>
        <taxon>Carnobacteriaceae</taxon>
        <taxon>Dolosigranulum</taxon>
    </lineage>
</organism>
<protein>
    <recommendedName>
        <fullName evidence="1">SGNH hydrolase-type esterase domain-containing protein</fullName>
    </recommendedName>
</protein>
<dbReference type="InterPro" id="IPR013830">
    <property type="entry name" value="SGNH_hydro"/>
</dbReference>